<gene>
    <name evidence="1" type="ORF">SAY86_006688</name>
</gene>
<dbReference type="AlphaFoldDB" id="A0AAN7L699"/>
<name>A0AAN7L699_TRANT</name>
<proteinExistence type="predicted"/>
<organism evidence="1 2">
    <name type="scientific">Trapa natans</name>
    <name type="common">Water chestnut</name>
    <dbReference type="NCBI Taxonomy" id="22666"/>
    <lineage>
        <taxon>Eukaryota</taxon>
        <taxon>Viridiplantae</taxon>
        <taxon>Streptophyta</taxon>
        <taxon>Embryophyta</taxon>
        <taxon>Tracheophyta</taxon>
        <taxon>Spermatophyta</taxon>
        <taxon>Magnoliopsida</taxon>
        <taxon>eudicotyledons</taxon>
        <taxon>Gunneridae</taxon>
        <taxon>Pentapetalae</taxon>
        <taxon>rosids</taxon>
        <taxon>malvids</taxon>
        <taxon>Myrtales</taxon>
        <taxon>Lythraceae</taxon>
        <taxon>Trapa</taxon>
    </lineage>
</organism>
<dbReference type="EMBL" id="JAXQNO010000017">
    <property type="protein sequence ID" value="KAK4779160.1"/>
    <property type="molecule type" value="Genomic_DNA"/>
</dbReference>
<protein>
    <submittedName>
        <fullName evidence="1">Uncharacterized protein</fullName>
    </submittedName>
</protein>
<evidence type="ECO:0000313" key="2">
    <source>
        <dbReference type="Proteomes" id="UP001346149"/>
    </source>
</evidence>
<keyword evidence="2" id="KW-1185">Reference proteome</keyword>
<dbReference type="Proteomes" id="UP001346149">
    <property type="component" value="Unassembled WGS sequence"/>
</dbReference>
<sequence length="56" mass="6067">MAFLLSGETQGKGLSSPFNLSMSMANTKFSPPQFAGSKSRGTIHHFLHQNEEKGKA</sequence>
<accession>A0AAN7L699</accession>
<evidence type="ECO:0000313" key="1">
    <source>
        <dbReference type="EMBL" id="KAK4779160.1"/>
    </source>
</evidence>
<reference evidence="1 2" key="1">
    <citation type="journal article" date="2023" name="Hortic Res">
        <title>Pangenome of water caltrop reveals structural variations and asymmetric subgenome divergence after allopolyploidization.</title>
        <authorList>
            <person name="Zhang X."/>
            <person name="Chen Y."/>
            <person name="Wang L."/>
            <person name="Yuan Y."/>
            <person name="Fang M."/>
            <person name="Shi L."/>
            <person name="Lu R."/>
            <person name="Comes H.P."/>
            <person name="Ma Y."/>
            <person name="Chen Y."/>
            <person name="Huang G."/>
            <person name="Zhou Y."/>
            <person name="Zheng Z."/>
            <person name="Qiu Y."/>
        </authorList>
    </citation>
    <scope>NUCLEOTIDE SEQUENCE [LARGE SCALE GENOMIC DNA]</scope>
    <source>
        <strain evidence="1">F231</strain>
    </source>
</reference>
<comment type="caution">
    <text evidence="1">The sequence shown here is derived from an EMBL/GenBank/DDBJ whole genome shotgun (WGS) entry which is preliminary data.</text>
</comment>